<dbReference type="EMBL" id="JAAWWB010000001">
    <property type="protein sequence ID" value="KAG6792304.1"/>
    <property type="molecule type" value="Genomic_DNA"/>
</dbReference>
<sequence length="217" mass="23335">MEKWMHRHRKRCHTMITLRDATRTKAASLPLYLYLFMDFDDDAVVLVPCDTASSLYVAAVAAVKLVSAVAAVKLVRSVASVDLVSAVCSCVHVAAVKLVSAVAAVKLVSSVASVELVSAVCSVAAVLRSLVQGMEVNCVFFFIQSSAHKRSALQKWMHRHSKRCHTMITLRDATRTKAASMPSSSLYVAVVAAVKLVSAVCSVAAVLRSLVQEMEAV</sequence>
<keyword evidence="3" id="KW-1185">Reference proteome</keyword>
<gene>
    <name evidence="2" type="ORF">POTOM_001448</name>
</gene>
<keyword evidence="1" id="KW-0812">Transmembrane</keyword>
<feature type="transmembrane region" description="Helical" evidence="1">
    <location>
        <begin position="185"/>
        <end position="207"/>
    </location>
</feature>
<protein>
    <submittedName>
        <fullName evidence="2">Uncharacterized protein</fullName>
    </submittedName>
</protein>
<dbReference type="Proteomes" id="UP000886885">
    <property type="component" value="Chromosome 1A"/>
</dbReference>
<keyword evidence="1" id="KW-1133">Transmembrane helix</keyword>
<comment type="caution">
    <text evidence="2">The sequence shown here is derived from an EMBL/GenBank/DDBJ whole genome shotgun (WGS) entry which is preliminary data.</text>
</comment>
<accession>A0A8X8IYP3</accession>
<evidence type="ECO:0000313" key="3">
    <source>
        <dbReference type="Proteomes" id="UP000886885"/>
    </source>
</evidence>
<dbReference type="AlphaFoldDB" id="A0A8X8IYP3"/>
<name>A0A8X8IYP3_POPTO</name>
<keyword evidence="1" id="KW-0472">Membrane</keyword>
<reference evidence="2" key="1">
    <citation type="journal article" date="2020" name="bioRxiv">
        <title>Hybrid origin of Populus tomentosa Carr. identified through genome sequencing and phylogenomic analysis.</title>
        <authorList>
            <person name="An X."/>
            <person name="Gao K."/>
            <person name="Chen Z."/>
            <person name="Li J."/>
            <person name="Yang X."/>
            <person name="Yang X."/>
            <person name="Zhou J."/>
            <person name="Guo T."/>
            <person name="Zhao T."/>
            <person name="Huang S."/>
            <person name="Miao D."/>
            <person name="Khan W.U."/>
            <person name="Rao P."/>
            <person name="Ye M."/>
            <person name="Lei B."/>
            <person name="Liao W."/>
            <person name="Wang J."/>
            <person name="Ji L."/>
            <person name="Li Y."/>
            <person name="Guo B."/>
            <person name="Mustafa N.S."/>
            <person name="Li S."/>
            <person name="Yun Q."/>
            <person name="Keller S.R."/>
            <person name="Mao J."/>
            <person name="Zhang R."/>
            <person name="Strauss S.H."/>
        </authorList>
    </citation>
    <scope>NUCLEOTIDE SEQUENCE</scope>
    <source>
        <strain evidence="2">GM15</strain>
        <tissue evidence="2">Leaf</tissue>
    </source>
</reference>
<evidence type="ECO:0000256" key="1">
    <source>
        <dbReference type="SAM" id="Phobius"/>
    </source>
</evidence>
<organism evidence="2 3">
    <name type="scientific">Populus tomentosa</name>
    <name type="common">Chinese white poplar</name>
    <dbReference type="NCBI Taxonomy" id="118781"/>
    <lineage>
        <taxon>Eukaryota</taxon>
        <taxon>Viridiplantae</taxon>
        <taxon>Streptophyta</taxon>
        <taxon>Embryophyta</taxon>
        <taxon>Tracheophyta</taxon>
        <taxon>Spermatophyta</taxon>
        <taxon>Magnoliopsida</taxon>
        <taxon>eudicotyledons</taxon>
        <taxon>Gunneridae</taxon>
        <taxon>Pentapetalae</taxon>
        <taxon>rosids</taxon>
        <taxon>fabids</taxon>
        <taxon>Malpighiales</taxon>
        <taxon>Salicaceae</taxon>
        <taxon>Saliceae</taxon>
        <taxon>Populus</taxon>
    </lineage>
</organism>
<proteinExistence type="predicted"/>
<evidence type="ECO:0000313" key="2">
    <source>
        <dbReference type="EMBL" id="KAG6792304.1"/>
    </source>
</evidence>